<proteinExistence type="predicted"/>
<dbReference type="GO" id="GO:0031048">
    <property type="term" value="P:regulatory ncRNA-mediated heterochromatin formation"/>
    <property type="evidence" value="ECO:0007669"/>
    <property type="project" value="TreeGrafter"/>
</dbReference>
<comment type="caution">
    <text evidence="1">The sequence shown here is derived from an EMBL/GenBank/DDBJ whole genome shotgun (WGS) entry which is preliminary data.</text>
</comment>
<accession>A0A9P6QWH8</accession>
<dbReference type="GO" id="GO:0005634">
    <property type="term" value="C:nucleus"/>
    <property type="evidence" value="ECO:0007669"/>
    <property type="project" value="TreeGrafter"/>
</dbReference>
<dbReference type="PANTHER" id="PTHR21357:SF4">
    <property type="entry name" value="FAM172 FAMILY PROTEIN HOMOLOG CG10038"/>
    <property type="match status" value="1"/>
</dbReference>
<organism evidence="1 2">
    <name type="scientific">Linnemannia gamsii</name>
    <dbReference type="NCBI Taxonomy" id="64522"/>
    <lineage>
        <taxon>Eukaryota</taxon>
        <taxon>Fungi</taxon>
        <taxon>Fungi incertae sedis</taxon>
        <taxon>Mucoromycota</taxon>
        <taxon>Mortierellomycotina</taxon>
        <taxon>Mortierellomycetes</taxon>
        <taxon>Mortierellales</taxon>
        <taxon>Mortierellaceae</taxon>
        <taxon>Linnemannia</taxon>
    </lineage>
</organism>
<reference evidence="1" key="1">
    <citation type="journal article" date="2020" name="Fungal Divers.">
        <title>Resolving the Mortierellaceae phylogeny through synthesis of multi-gene phylogenetics and phylogenomics.</title>
        <authorList>
            <person name="Vandepol N."/>
            <person name="Liber J."/>
            <person name="Desiro A."/>
            <person name="Na H."/>
            <person name="Kennedy M."/>
            <person name="Barry K."/>
            <person name="Grigoriev I.V."/>
            <person name="Miller A.N."/>
            <person name="O'Donnell K."/>
            <person name="Stajich J.E."/>
            <person name="Bonito G."/>
        </authorList>
    </citation>
    <scope>NUCLEOTIDE SEQUENCE</scope>
    <source>
        <strain evidence="1">NVP60</strain>
    </source>
</reference>
<protein>
    <submittedName>
        <fullName evidence="1">Uncharacterized protein</fullName>
    </submittedName>
</protein>
<dbReference type="EMBL" id="JAAAIN010002146">
    <property type="protein sequence ID" value="KAG0296393.1"/>
    <property type="molecule type" value="Genomic_DNA"/>
</dbReference>
<dbReference type="OrthoDB" id="421951at2759"/>
<evidence type="ECO:0000313" key="2">
    <source>
        <dbReference type="Proteomes" id="UP000823405"/>
    </source>
</evidence>
<gene>
    <name evidence="1" type="ORF">BGZ97_004544</name>
</gene>
<dbReference type="AlphaFoldDB" id="A0A9P6QWH8"/>
<dbReference type="InterPro" id="IPR048263">
    <property type="entry name" value="Arb2"/>
</dbReference>
<sequence length="217" mass="24973">MTDHDQNEEWFQNQGWHFNDNDDFVDKHGNMFDFQTQSDYYEFVHDKLQVMLHKRLMQEYGFKMLAVPWDPNTSASLRVPGRIPRDCPRVFVTQDVYVNPKVLIIVQGLGKVAPGQWARKLFTNGHKDQFDYASQIPYIERALHLGWAIILCDPNRPELSPSASSASAPGSMSMWLRGGGKEFMRRVKAVVLLDGADGSSRYPRKNGSWLYKYLGDI</sequence>
<name>A0A9P6QWH8_9FUNG</name>
<dbReference type="GO" id="GO:0035197">
    <property type="term" value="F:siRNA binding"/>
    <property type="evidence" value="ECO:0007669"/>
    <property type="project" value="TreeGrafter"/>
</dbReference>
<evidence type="ECO:0000313" key="1">
    <source>
        <dbReference type="EMBL" id="KAG0296393.1"/>
    </source>
</evidence>
<keyword evidence="2" id="KW-1185">Reference proteome</keyword>
<dbReference type="Proteomes" id="UP000823405">
    <property type="component" value="Unassembled WGS sequence"/>
</dbReference>
<dbReference type="PANTHER" id="PTHR21357">
    <property type="entry name" value="FAM172 FAMILY PROTEIN HOMOLOG CG10038"/>
    <property type="match status" value="1"/>
</dbReference>